<dbReference type="EMBL" id="JANJYI010000009">
    <property type="protein sequence ID" value="KAK2633783.1"/>
    <property type="molecule type" value="Genomic_DNA"/>
</dbReference>
<accession>A0AAD9WKY4</accession>
<dbReference type="Proteomes" id="UP001280121">
    <property type="component" value="Unassembled WGS sequence"/>
</dbReference>
<protein>
    <submittedName>
        <fullName evidence="1">Uncharacterized protein</fullName>
    </submittedName>
</protein>
<organism evidence="1 2">
    <name type="scientific">Dipteronia dyeriana</name>
    <dbReference type="NCBI Taxonomy" id="168575"/>
    <lineage>
        <taxon>Eukaryota</taxon>
        <taxon>Viridiplantae</taxon>
        <taxon>Streptophyta</taxon>
        <taxon>Embryophyta</taxon>
        <taxon>Tracheophyta</taxon>
        <taxon>Spermatophyta</taxon>
        <taxon>Magnoliopsida</taxon>
        <taxon>eudicotyledons</taxon>
        <taxon>Gunneridae</taxon>
        <taxon>Pentapetalae</taxon>
        <taxon>rosids</taxon>
        <taxon>malvids</taxon>
        <taxon>Sapindales</taxon>
        <taxon>Sapindaceae</taxon>
        <taxon>Hippocastanoideae</taxon>
        <taxon>Acereae</taxon>
        <taxon>Dipteronia</taxon>
    </lineage>
</organism>
<reference evidence="1" key="1">
    <citation type="journal article" date="2023" name="Plant J.">
        <title>Genome sequences and population genomics provide insights into the demographic history, inbreeding, and mutation load of two 'living fossil' tree species of Dipteronia.</title>
        <authorList>
            <person name="Feng Y."/>
            <person name="Comes H.P."/>
            <person name="Chen J."/>
            <person name="Zhu S."/>
            <person name="Lu R."/>
            <person name="Zhang X."/>
            <person name="Li P."/>
            <person name="Qiu J."/>
            <person name="Olsen K.M."/>
            <person name="Qiu Y."/>
        </authorList>
    </citation>
    <scope>NUCLEOTIDE SEQUENCE</scope>
    <source>
        <strain evidence="1">KIB01</strain>
    </source>
</reference>
<dbReference type="AlphaFoldDB" id="A0AAD9WKY4"/>
<evidence type="ECO:0000313" key="1">
    <source>
        <dbReference type="EMBL" id="KAK2633783.1"/>
    </source>
</evidence>
<evidence type="ECO:0000313" key="2">
    <source>
        <dbReference type="Proteomes" id="UP001280121"/>
    </source>
</evidence>
<sequence length="118" mass="12926">MATTSKLNNNLLLLSSKRTQNLRRSLCRFKSLKCGANFNFPNSTSSAPTINNVAVSFYSDSSQPPKFCFKRAAASDEVKSSGSINKNNLFDAVKKNVLNLLKSKVKVAAVLMMLGMMN</sequence>
<name>A0AAD9WKY4_9ROSI</name>
<keyword evidence="2" id="KW-1185">Reference proteome</keyword>
<comment type="caution">
    <text evidence="1">The sequence shown here is derived from an EMBL/GenBank/DDBJ whole genome shotgun (WGS) entry which is preliminary data.</text>
</comment>
<proteinExistence type="predicted"/>
<gene>
    <name evidence="1" type="ORF">Ddye_028575</name>
</gene>